<evidence type="ECO:0000313" key="3">
    <source>
        <dbReference type="EMBL" id="KYG82469.1"/>
    </source>
</evidence>
<gene>
    <name evidence="3" type="ORF">AWN68_14540</name>
</gene>
<sequence length="279" mass="31824">MKIQNILVPIDFSDCSNNALAYSIGLAKEAKAKLSLLHCYTVHVPAAEMTMDLHPQISYEFEKNAKENYERLKIKLPDLNKVSHQLLTKMNFITDGISNVSRELKPELIVMGTKGADNRVDAFFGSNTYNAIKKSKIPVLAVPEEAQFHKLRSLLFAADFEHIEDIDALGIIKALANMFTAEIQILHIGEGWAELNRMKTKEAAKVVEYFGQTDHSYYFIKEKLDVEDAIDQHLEHHRNELLILIARKHHFPGNLFKKRVTKKTVMRTTLPLLTIPDSR</sequence>
<dbReference type="STRING" id="296218.AWN68_14540"/>
<dbReference type="CDD" id="cd00293">
    <property type="entry name" value="USP-like"/>
    <property type="match status" value="1"/>
</dbReference>
<name>A0A150XUP0_9BACT</name>
<organism evidence="3 4">
    <name type="scientific">Roseivirga echinicomitans</name>
    <dbReference type="NCBI Taxonomy" id="296218"/>
    <lineage>
        <taxon>Bacteria</taxon>
        <taxon>Pseudomonadati</taxon>
        <taxon>Bacteroidota</taxon>
        <taxon>Cytophagia</taxon>
        <taxon>Cytophagales</taxon>
        <taxon>Roseivirgaceae</taxon>
        <taxon>Roseivirga</taxon>
    </lineage>
</organism>
<evidence type="ECO:0000259" key="2">
    <source>
        <dbReference type="Pfam" id="PF00582"/>
    </source>
</evidence>
<dbReference type="InterPro" id="IPR006015">
    <property type="entry name" value="Universal_stress_UspA"/>
</dbReference>
<dbReference type="PANTHER" id="PTHR46268">
    <property type="entry name" value="STRESS RESPONSE PROTEIN NHAX"/>
    <property type="match status" value="1"/>
</dbReference>
<evidence type="ECO:0000256" key="1">
    <source>
        <dbReference type="ARBA" id="ARBA00008791"/>
    </source>
</evidence>
<comment type="similarity">
    <text evidence="1">Belongs to the universal stress protein A family.</text>
</comment>
<dbReference type="AlphaFoldDB" id="A0A150XUP0"/>
<proteinExistence type="inferred from homology"/>
<dbReference type="InterPro" id="IPR006016">
    <property type="entry name" value="UspA"/>
</dbReference>
<dbReference type="PRINTS" id="PR01438">
    <property type="entry name" value="UNVRSLSTRESS"/>
</dbReference>
<dbReference type="PANTHER" id="PTHR46268:SF6">
    <property type="entry name" value="UNIVERSAL STRESS PROTEIN UP12"/>
    <property type="match status" value="1"/>
</dbReference>
<dbReference type="Proteomes" id="UP000075615">
    <property type="component" value="Unassembled WGS sequence"/>
</dbReference>
<dbReference type="Pfam" id="PF00582">
    <property type="entry name" value="Usp"/>
    <property type="match status" value="1"/>
</dbReference>
<comment type="caution">
    <text evidence="3">The sequence shown here is derived from an EMBL/GenBank/DDBJ whole genome shotgun (WGS) entry which is preliminary data.</text>
</comment>
<dbReference type="Gene3D" id="3.40.50.12370">
    <property type="match status" value="1"/>
</dbReference>
<dbReference type="OrthoDB" id="9788959at2"/>
<evidence type="ECO:0000313" key="4">
    <source>
        <dbReference type="Proteomes" id="UP000075615"/>
    </source>
</evidence>
<feature type="domain" description="UspA" evidence="2">
    <location>
        <begin position="3"/>
        <end position="143"/>
    </location>
</feature>
<dbReference type="RefSeq" id="WP_068412448.1">
    <property type="nucleotide sequence ID" value="NZ_LRDB01000003.1"/>
</dbReference>
<keyword evidence="4" id="KW-1185">Reference proteome</keyword>
<accession>A0A150XUP0</accession>
<reference evidence="3 4" key="1">
    <citation type="submission" date="2016-01" db="EMBL/GenBank/DDBJ databases">
        <title>Genome sequencing of Roseivirga echinicomitans KMM 6058.</title>
        <authorList>
            <person name="Selvaratnam C."/>
            <person name="Thevarajoo S."/>
            <person name="Goh K.M."/>
            <person name="Ee R."/>
            <person name="Chan K.-G."/>
            <person name="Chong C.S."/>
        </authorList>
    </citation>
    <scope>NUCLEOTIDE SEQUENCE [LARGE SCALE GENOMIC DNA]</scope>
    <source>
        <strain evidence="3 4">KMM 6058</strain>
    </source>
</reference>
<dbReference type="EMBL" id="LRDB01000003">
    <property type="protein sequence ID" value="KYG82469.1"/>
    <property type="molecule type" value="Genomic_DNA"/>
</dbReference>
<protein>
    <recommendedName>
        <fullName evidence="2">UspA domain-containing protein</fullName>
    </recommendedName>
</protein>
<dbReference type="SUPFAM" id="SSF52402">
    <property type="entry name" value="Adenine nucleotide alpha hydrolases-like"/>
    <property type="match status" value="2"/>
</dbReference>